<protein>
    <recommendedName>
        <fullName evidence="5">Mur ligase C-terminal domain-containing protein</fullName>
    </recommendedName>
</protein>
<dbReference type="Pfam" id="PF02875">
    <property type="entry name" value="Mur_ligase_C"/>
    <property type="match status" value="1"/>
</dbReference>
<feature type="domain" description="Mur ligase C-terminal" evidence="5">
    <location>
        <begin position="47"/>
        <end position="160"/>
    </location>
</feature>
<dbReference type="Gene3D" id="3.40.1190.10">
    <property type="entry name" value="Mur-like, catalytic domain"/>
    <property type="match status" value="1"/>
</dbReference>
<dbReference type="InterPro" id="IPR036615">
    <property type="entry name" value="Mur_ligase_C_dom_sf"/>
</dbReference>
<dbReference type="SUPFAM" id="SSF53623">
    <property type="entry name" value="MurD-like peptide ligases, catalytic domain"/>
    <property type="match status" value="1"/>
</dbReference>
<dbReference type="EMBL" id="UINC01011613">
    <property type="protein sequence ID" value="SVA51148.1"/>
    <property type="molecule type" value="Genomic_DNA"/>
</dbReference>
<evidence type="ECO:0000256" key="3">
    <source>
        <dbReference type="ARBA" id="ARBA00022741"/>
    </source>
</evidence>
<dbReference type="GO" id="GO:0051301">
    <property type="term" value="P:cell division"/>
    <property type="evidence" value="ECO:0007669"/>
    <property type="project" value="InterPro"/>
</dbReference>
<gene>
    <name evidence="6" type="ORF">METZ01_LOCUS104002</name>
</gene>
<accession>A0A381WGF7</accession>
<dbReference type="PANTHER" id="PTHR43692">
    <property type="entry name" value="UDP-N-ACETYLMURAMOYLALANINE--D-GLUTAMATE LIGASE"/>
    <property type="match status" value="1"/>
</dbReference>
<dbReference type="AlphaFoldDB" id="A0A381WGF7"/>
<dbReference type="GO" id="GO:0008764">
    <property type="term" value="F:UDP-N-acetylmuramoylalanine-D-glutamate ligase activity"/>
    <property type="evidence" value="ECO:0007669"/>
    <property type="project" value="InterPro"/>
</dbReference>
<dbReference type="PANTHER" id="PTHR43692:SF1">
    <property type="entry name" value="UDP-N-ACETYLMURAMOYLALANINE--D-GLUTAMATE LIGASE"/>
    <property type="match status" value="1"/>
</dbReference>
<proteinExistence type="predicted"/>
<evidence type="ECO:0000259" key="5">
    <source>
        <dbReference type="Pfam" id="PF02875"/>
    </source>
</evidence>
<reference evidence="6" key="1">
    <citation type="submission" date="2018-05" db="EMBL/GenBank/DDBJ databases">
        <authorList>
            <person name="Lanie J.A."/>
            <person name="Ng W.-L."/>
            <person name="Kazmierczak K.M."/>
            <person name="Andrzejewski T.M."/>
            <person name="Davidsen T.M."/>
            <person name="Wayne K.J."/>
            <person name="Tettelin H."/>
            <person name="Glass J.I."/>
            <person name="Rusch D."/>
            <person name="Podicherti R."/>
            <person name="Tsui H.-C.T."/>
            <person name="Winkler M.E."/>
        </authorList>
    </citation>
    <scope>NUCLEOTIDE SEQUENCE</scope>
</reference>
<keyword evidence="2" id="KW-0436">Ligase</keyword>
<dbReference type="SUPFAM" id="SSF53244">
    <property type="entry name" value="MurD-like peptide ligases, peptide-binding domain"/>
    <property type="match status" value="1"/>
</dbReference>
<evidence type="ECO:0000313" key="6">
    <source>
        <dbReference type="EMBL" id="SVA51148.1"/>
    </source>
</evidence>
<dbReference type="GO" id="GO:0005524">
    <property type="term" value="F:ATP binding"/>
    <property type="evidence" value="ECO:0007669"/>
    <property type="project" value="UniProtKB-KW"/>
</dbReference>
<evidence type="ECO:0000256" key="1">
    <source>
        <dbReference type="ARBA" id="ARBA00022490"/>
    </source>
</evidence>
<evidence type="ECO:0000256" key="4">
    <source>
        <dbReference type="ARBA" id="ARBA00022840"/>
    </source>
</evidence>
<dbReference type="GO" id="GO:0005737">
    <property type="term" value="C:cytoplasm"/>
    <property type="evidence" value="ECO:0007669"/>
    <property type="project" value="InterPro"/>
</dbReference>
<organism evidence="6">
    <name type="scientific">marine metagenome</name>
    <dbReference type="NCBI Taxonomy" id="408172"/>
    <lineage>
        <taxon>unclassified sequences</taxon>
        <taxon>metagenomes</taxon>
        <taxon>ecological metagenomes</taxon>
    </lineage>
</organism>
<keyword evidence="4" id="KW-0067">ATP-binding</keyword>
<dbReference type="Gene3D" id="3.90.190.20">
    <property type="entry name" value="Mur ligase, C-terminal domain"/>
    <property type="match status" value="1"/>
</dbReference>
<dbReference type="InterPro" id="IPR005762">
    <property type="entry name" value="MurD"/>
</dbReference>
<keyword evidence="1" id="KW-0963">Cytoplasm</keyword>
<keyword evidence="3" id="KW-0547">Nucleotide-binding</keyword>
<dbReference type="GO" id="GO:0008360">
    <property type="term" value="P:regulation of cell shape"/>
    <property type="evidence" value="ECO:0007669"/>
    <property type="project" value="InterPro"/>
</dbReference>
<sequence>MISLESLSLKGRHNTQNSMAAATVAQLLNITDEDIKESLSNFQSINHRMEHVLTIQKVKYINDSKATNVNAVYYALDLMNSPTVWIVGGVDKGNNYEELFPLVREKVKAIICLGVDNKKIIETFSSIIDSIIETTSMNEAVNYAYKIAKSNDTVLLSPACSSFDLFENYEDRGNQFKEYVRKL</sequence>
<dbReference type="InterPro" id="IPR036565">
    <property type="entry name" value="Mur-like_cat_sf"/>
</dbReference>
<dbReference type="InterPro" id="IPR004101">
    <property type="entry name" value="Mur_ligase_C"/>
</dbReference>
<name>A0A381WGF7_9ZZZZ</name>
<evidence type="ECO:0000256" key="2">
    <source>
        <dbReference type="ARBA" id="ARBA00022598"/>
    </source>
</evidence>